<keyword evidence="1" id="KW-1133">Transmembrane helix</keyword>
<evidence type="ECO:0000256" key="1">
    <source>
        <dbReference type="SAM" id="Phobius"/>
    </source>
</evidence>
<keyword evidence="1" id="KW-0812">Transmembrane</keyword>
<feature type="transmembrane region" description="Helical" evidence="1">
    <location>
        <begin position="26"/>
        <end position="44"/>
    </location>
</feature>
<proteinExistence type="predicted"/>
<protein>
    <submittedName>
        <fullName evidence="2">Uncharacterized protein</fullName>
    </submittedName>
</protein>
<accession>A0AAU8B9T5</accession>
<keyword evidence="1" id="KW-0472">Membrane</keyword>
<reference evidence="2" key="1">
    <citation type="submission" date="2024-03" db="EMBL/GenBank/DDBJ databases">
        <title>Diverse circular DNA viruses in blood, oral, and fecal samples of captive lemurs.</title>
        <authorList>
            <person name="Paietta E.N."/>
            <person name="Kraberger S."/>
            <person name="Lund M.C."/>
            <person name="Custer J.M."/>
            <person name="Vargas K.M."/>
            <person name="Ehmke E.E."/>
            <person name="Yoder A.D."/>
            <person name="Varsani A."/>
        </authorList>
    </citation>
    <scope>NUCLEOTIDE SEQUENCE</scope>
    <source>
        <strain evidence="2">Duke_30FF_63</strain>
    </source>
</reference>
<organism evidence="2">
    <name type="scientific">Dulem virus 42</name>
    <dbReference type="NCBI Taxonomy" id="3145760"/>
    <lineage>
        <taxon>Viruses</taxon>
        <taxon>Duplodnaviria</taxon>
        <taxon>Heunggongvirae</taxon>
        <taxon>Uroviricota</taxon>
        <taxon>Caudoviricetes</taxon>
    </lineage>
</organism>
<name>A0AAU8B9T5_9CAUD</name>
<dbReference type="EMBL" id="PP511876">
    <property type="protein sequence ID" value="XCD08433.1"/>
    <property type="molecule type" value="Genomic_DNA"/>
</dbReference>
<evidence type="ECO:0000313" key="2">
    <source>
        <dbReference type="EMBL" id="XCD08433.1"/>
    </source>
</evidence>
<sequence length="130" mass="14245">MLNLLPLILAGIVIFAVARYNKSNKLFWQLMMAFLFGVACGTVTGHKKTYDKKDGVKCIMLTQDSQALTIMDATNYDAALFEETQASYDAPLVSLVDNIRDITSSVLGHIKTVSSNDVDIGYIVPYSDTG</sequence>